<dbReference type="Proteomes" id="UP000070412">
    <property type="component" value="Unassembled WGS sequence"/>
</dbReference>
<evidence type="ECO:0000256" key="2">
    <source>
        <dbReference type="ARBA" id="ARBA00004569"/>
    </source>
</evidence>
<keyword evidence="5 9" id="KW-0560">Oxidoreductase</keyword>
<evidence type="ECO:0000256" key="4">
    <source>
        <dbReference type="ARBA" id="ARBA00022827"/>
    </source>
</evidence>
<dbReference type="FunFam" id="1.20.120.310:FF:000003">
    <property type="entry name" value="Sulfhydryl oxidase"/>
    <property type="match status" value="1"/>
</dbReference>
<dbReference type="GO" id="GO:0050660">
    <property type="term" value="F:flavin adenine dinucleotide binding"/>
    <property type="evidence" value="ECO:0007669"/>
    <property type="project" value="TreeGrafter"/>
</dbReference>
<evidence type="ECO:0000256" key="9">
    <source>
        <dbReference type="RuleBase" id="RU371123"/>
    </source>
</evidence>
<evidence type="ECO:0000256" key="8">
    <source>
        <dbReference type="ARBA" id="ARBA00048864"/>
    </source>
</evidence>
<dbReference type="InterPro" id="IPR017905">
    <property type="entry name" value="ERV/ALR_sulphydryl_oxidase"/>
</dbReference>
<dbReference type="PANTHER" id="PTHR12645:SF0">
    <property type="entry name" value="FAD-LINKED SULFHYDRYL OXIDASE ALR"/>
    <property type="match status" value="1"/>
</dbReference>
<protein>
    <recommendedName>
        <fullName evidence="9">Sulfhydryl oxidase</fullName>
        <ecNumber evidence="9">1.8.3.2</ecNumber>
    </recommendedName>
</protein>
<evidence type="ECO:0000259" key="10">
    <source>
        <dbReference type="PROSITE" id="PS51324"/>
    </source>
</evidence>
<sequence length="208" mass="24098">MSFAQSSWFNDRISFRLPSVTFLNQKHTGDDDLGDMGLRIGGGHGHSKPCKACNDFRSWMQWNNLNAKNSIDSENKIKPKDGCPLDKDELGRSSWNLLHTMSVYYPEHPTTEEQSLMKNFIIGLARFYPCESCAKDFQADIKVDPPRTENRIALSEWFCRVHNRVNRKLGKPEFDCSKLYQRWLDGWPDGSCFDYQASLISMFIKPWC</sequence>
<reference evidence="11" key="2">
    <citation type="submission" date="2020-01" db="EMBL/GenBank/DDBJ databases">
        <authorList>
            <person name="Korhonen P.K.K."/>
            <person name="Guangxu M.G."/>
            <person name="Wang T.W."/>
            <person name="Stroehlein A.J.S."/>
            <person name="Young N.D."/>
            <person name="Ang C.-S.A."/>
            <person name="Fernando D.W.F."/>
            <person name="Lu H.L."/>
            <person name="Taylor S.T."/>
            <person name="Ehtesham M.E.M."/>
            <person name="Najaraj S.H.N."/>
            <person name="Harsha G.H.G."/>
            <person name="Madugundu A.M."/>
            <person name="Renuse S.R."/>
            <person name="Holt D.H."/>
            <person name="Pandey A.P."/>
            <person name="Papenfuss A.P."/>
            <person name="Gasser R.B.G."/>
            <person name="Fischer K.F."/>
        </authorList>
    </citation>
    <scope>NUCLEOTIDE SEQUENCE</scope>
    <source>
        <strain evidence="11">SSS_KF_BRIS2020</strain>
    </source>
</reference>
<keyword evidence="4 9" id="KW-0274">FAD</keyword>
<dbReference type="EMBL" id="WVUK01000052">
    <property type="protein sequence ID" value="KAF7494731.1"/>
    <property type="molecule type" value="Genomic_DNA"/>
</dbReference>
<gene>
    <name evidence="11" type="ORF">SSS_4179</name>
</gene>
<keyword evidence="6" id="KW-0496">Mitochondrion</keyword>
<dbReference type="SUPFAM" id="SSF69000">
    <property type="entry name" value="FAD-dependent thiol oxidase"/>
    <property type="match status" value="1"/>
</dbReference>
<dbReference type="PROSITE" id="PS51324">
    <property type="entry name" value="ERV_ALR"/>
    <property type="match status" value="1"/>
</dbReference>
<dbReference type="Pfam" id="PF04777">
    <property type="entry name" value="Evr1_Alr"/>
    <property type="match status" value="1"/>
</dbReference>
<feature type="domain" description="ERV/ALR sulfhydryl oxidase" evidence="10">
    <location>
        <begin position="83"/>
        <end position="183"/>
    </location>
</feature>
<dbReference type="GO" id="GO:0016971">
    <property type="term" value="F:flavin-dependent sulfhydryl oxidase activity"/>
    <property type="evidence" value="ECO:0007669"/>
    <property type="project" value="InterPro"/>
</dbReference>
<name>A0A834VFA9_SARSC</name>
<keyword evidence="7" id="KW-1015">Disulfide bond</keyword>
<keyword evidence="13" id="KW-1185">Reference proteome</keyword>
<dbReference type="InterPro" id="IPR036774">
    <property type="entry name" value="ERV/ALR_sulphydryl_oxid_sf"/>
</dbReference>
<keyword evidence="3 9" id="KW-0285">Flavoprotein</keyword>
<organism evidence="11">
    <name type="scientific">Sarcoptes scabiei</name>
    <name type="common">Itch mite</name>
    <name type="synonym">Acarus scabiei</name>
    <dbReference type="NCBI Taxonomy" id="52283"/>
    <lineage>
        <taxon>Eukaryota</taxon>
        <taxon>Metazoa</taxon>
        <taxon>Ecdysozoa</taxon>
        <taxon>Arthropoda</taxon>
        <taxon>Chelicerata</taxon>
        <taxon>Arachnida</taxon>
        <taxon>Acari</taxon>
        <taxon>Acariformes</taxon>
        <taxon>Sarcoptiformes</taxon>
        <taxon>Astigmata</taxon>
        <taxon>Psoroptidia</taxon>
        <taxon>Sarcoptoidea</taxon>
        <taxon>Sarcoptidae</taxon>
        <taxon>Sarcoptinae</taxon>
        <taxon>Sarcoptes</taxon>
    </lineage>
</organism>
<dbReference type="GO" id="GO:0005758">
    <property type="term" value="C:mitochondrial intermembrane space"/>
    <property type="evidence" value="ECO:0007669"/>
    <property type="project" value="UniProtKB-SubCell"/>
</dbReference>
<evidence type="ECO:0000313" key="11">
    <source>
        <dbReference type="EMBL" id="KAF7494731.1"/>
    </source>
</evidence>
<evidence type="ECO:0000256" key="3">
    <source>
        <dbReference type="ARBA" id="ARBA00022630"/>
    </source>
</evidence>
<dbReference type="PANTHER" id="PTHR12645">
    <property type="entry name" value="ALR/ERV"/>
    <property type="match status" value="1"/>
</dbReference>
<dbReference type="InterPro" id="IPR039799">
    <property type="entry name" value="ALR/ERV"/>
</dbReference>
<comment type="catalytic activity">
    <reaction evidence="8 9">
        <text>2 R'C(R)SH + O2 = R'C(R)S-S(R)CR' + H2O2</text>
        <dbReference type="Rhea" id="RHEA:17357"/>
        <dbReference type="ChEBI" id="CHEBI:15379"/>
        <dbReference type="ChEBI" id="CHEBI:16240"/>
        <dbReference type="ChEBI" id="CHEBI:16520"/>
        <dbReference type="ChEBI" id="CHEBI:17412"/>
        <dbReference type="EC" id="1.8.3.2"/>
    </reaction>
</comment>
<reference evidence="12" key="3">
    <citation type="submission" date="2022-06" db="UniProtKB">
        <authorList>
            <consortium name="EnsemblMetazoa"/>
        </authorList>
    </citation>
    <scope>IDENTIFICATION</scope>
</reference>
<evidence type="ECO:0000256" key="1">
    <source>
        <dbReference type="ARBA" id="ARBA00001974"/>
    </source>
</evidence>
<evidence type="ECO:0000256" key="6">
    <source>
        <dbReference type="ARBA" id="ARBA00023128"/>
    </source>
</evidence>
<evidence type="ECO:0000256" key="7">
    <source>
        <dbReference type="ARBA" id="ARBA00023157"/>
    </source>
</evidence>
<dbReference type="Gene3D" id="1.20.120.310">
    <property type="entry name" value="ERV/ALR sulfhydryl oxidase domain"/>
    <property type="match status" value="1"/>
</dbReference>
<dbReference type="EC" id="1.8.3.2" evidence="9"/>
<proteinExistence type="predicted"/>
<comment type="cofactor">
    <cofactor evidence="1 9">
        <name>FAD</name>
        <dbReference type="ChEBI" id="CHEBI:57692"/>
    </cofactor>
</comment>
<evidence type="ECO:0000313" key="12">
    <source>
        <dbReference type="EnsemblMetazoa" id="KAF7494731.1"/>
    </source>
</evidence>
<evidence type="ECO:0000313" key="13">
    <source>
        <dbReference type="Proteomes" id="UP000070412"/>
    </source>
</evidence>
<dbReference type="EnsemblMetazoa" id="SSS_4179s_mrna">
    <property type="protein sequence ID" value="KAF7494731.1"/>
    <property type="gene ID" value="SSS_4179"/>
</dbReference>
<comment type="subcellular location">
    <subcellularLocation>
        <location evidence="2">Mitochondrion intermembrane space</location>
    </subcellularLocation>
</comment>
<dbReference type="AlphaFoldDB" id="A0A834VFA9"/>
<evidence type="ECO:0000256" key="5">
    <source>
        <dbReference type="ARBA" id="ARBA00023002"/>
    </source>
</evidence>
<accession>A0A834VFA9</accession>
<reference evidence="13" key="1">
    <citation type="journal article" date="2020" name="PLoS Negl. Trop. Dis.">
        <title>High-quality nuclear genome for Sarcoptes scabiei-A critical resource for a neglected parasite.</title>
        <authorList>
            <person name="Korhonen P.K."/>
            <person name="Gasser R.B."/>
            <person name="Ma G."/>
            <person name="Wang T."/>
            <person name="Stroehlein A.J."/>
            <person name="Young N.D."/>
            <person name="Ang C.S."/>
            <person name="Fernando D.D."/>
            <person name="Lu H.C."/>
            <person name="Taylor S."/>
            <person name="Reynolds S.L."/>
            <person name="Mofiz E."/>
            <person name="Najaraj S.H."/>
            <person name="Gowda H."/>
            <person name="Madugundu A."/>
            <person name="Renuse S."/>
            <person name="Holt D."/>
            <person name="Pandey A."/>
            <person name="Papenfuss A.T."/>
            <person name="Fischer K."/>
        </authorList>
    </citation>
    <scope>NUCLEOTIDE SEQUENCE [LARGE SCALE GENOMIC DNA]</scope>
</reference>
<dbReference type="OrthoDB" id="17199at2759"/>